<proteinExistence type="predicted"/>
<evidence type="ECO:0000313" key="1">
    <source>
        <dbReference type="EMBL" id="SHJ79919.1"/>
    </source>
</evidence>
<dbReference type="RefSeq" id="WP_110941960.1">
    <property type="nucleotide sequence ID" value="NZ_FQZV01000042.1"/>
</dbReference>
<dbReference type="Proteomes" id="UP000184536">
    <property type="component" value="Unassembled WGS sequence"/>
</dbReference>
<protein>
    <recommendedName>
        <fullName evidence="3">MYM-type Zinc finger with FCS sequence motif-containing protein</fullName>
    </recommendedName>
</protein>
<accession>A0A1M6M8X6</accession>
<dbReference type="OrthoDB" id="9809270at2"/>
<name>A0A1M6M8X6_9FIRM</name>
<reference evidence="2" key="1">
    <citation type="submission" date="2016-11" db="EMBL/GenBank/DDBJ databases">
        <authorList>
            <person name="Varghese N."/>
            <person name="Submissions S."/>
        </authorList>
    </citation>
    <scope>NUCLEOTIDE SEQUENCE [LARGE SCALE GENOMIC DNA]</scope>
    <source>
        <strain evidence="2">DSM 17957</strain>
    </source>
</reference>
<gene>
    <name evidence="1" type="ORF">SAMN02745975_02908</name>
</gene>
<evidence type="ECO:0000313" key="2">
    <source>
        <dbReference type="Proteomes" id="UP000184536"/>
    </source>
</evidence>
<dbReference type="EMBL" id="FQZV01000042">
    <property type="protein sequence ID" value="SHJ79919.1"/>
    <property type="molecule type" value="Genomic_DNA"/>
</dbReference>
<organism evidence="1 2">
    <name type="scientific">Geosporobacter subterraneus DSM 17957</name>
    <dbReference type="NCBI Taxonomy" id="1121919"/>
    <lineage>
        <taxon>Bacteria</taxon>
        <taxon>Bacillati</taxon>
        <taxon>Bacillota</taxon>
        <taxon>Clostridia</taxon>
        <taxon>Peptostreptococcales</taxon>
        <taxon>Thermotaleaceae</taxon>
        <taxon>Geosporobacter</taxon>
    </lineage>
</organism>
<evidence type="ECO:0008006" key="3">
    <source>
        <dbReference type="Google" id="ProtNLM"/>
    </source>
</evidence>
<sequence length="109" mass="12965">MNAFFQLMWMVVLWMMVQHILKKVGLLRTNTPKDNGHRPDKTEEKRNLAEEIRTHRESIVDMVEVECCKVYMPEDQAYLIIDGPGKTHYFCSWECREKYLLENSQLKAS</sequence>
<dbReference type="STRING" id="1121919.SAMN02745975_02908"/>
<dbReference type="AlphaFoldDB" id="A0A1M6M8X6"/>
<keyword evidence="2" id="KW-1185">Reference proteome</keyword>